<keyword evidence="9" id="KW-1185">Reference proteome</keyword>
<evidence type="ECO:0000259" key="7">
    <source>
        <dbReference type="Pfam" id="PF09335"/>
    </source>
</evidence>
<dbReference type="GO" id="GO:0005886">
    <property type="term" value="C:plasma membrane"/>
    <property type="evidence" value="ECO:0007669"/>
    <property type="project" value="UniProtKB-SubCell"/>
</dbReference>
<feature type="transmembrane region" description="Helical" evidence="6">
    <location>
        <begin position="83"/>
        <end position="108"/>
    </location>
</feature>
<keyword evidence="4 6" id="KW-1133">Transmembrane helix</keyword>
<evidence type="ECO:0000256" key="2">
    <source>
        <dbReference type="ARBA" id="ARBA00022475"/>
    </source>
</evidence>
<dbReference type="AlphaFoldDB" id="A0A6V7RBP5"/>
<name>A0A6V7RBP5_9BACL</name>
<evidence type="ECO:0000256" key="3">
    <source>
        <dbReference type="ARBA" id="ARBA00022692"/>
    </source>
</evidence>
<sequence>MSSGKNPNDAFSPQSVISLIFLIIVIALFIWAYFNVDVPEPEKLRQIILGYGWAGWIVFIGIASLIAITPIPVTIPALVAGSLYGVVEGSVVSFLGVMIGSWIGYWIARLTGQELTFRLLGRHGQTVKNYLGDAGFLAMCTARLMPGLPYWPVNYGAGALGVSQSAFLSATFIASIPGQVSLVALGAFAVNPTILNGTILAFAWIVVGVATWTSYKYWRGSKAQKRIKKNKKYKLKTKLLNTKKHVYEK</sequence>
<dbReference type="InterPro" id="IPR015414">
    <property type="entry name" value="TMEM64"/>
</dbReference>
<comment type="subcellular location">
    <subcellularLocation>
        <location evidence="1 6">Cell membrane</location>
        <topology evidence="1 6">Multi-pass membrane protein</topology>
    </subcellularLocation>
</comment>
<keyword evidence="2 6" id="KW-1003">Cell membrane</keyword>
<feature type="transmembrane region" description="Helical" evidence="6">
    <location>
        <begin position="48"/>
        <end position="71"/>
    </location>
</feature>
<reference evidence="8 9" key="1">
    <citation type="submission" date="2020-07" db="EMBL/GenBank/DDBJ databases">
        <authorList>
            <person name="Criscuolo A."/>
        </authorList>
    </citation>
    <scope>NUCLEOTIDE SEQUENCE [LARGE SCALE GENOMIC DNA]</scope>
    <source>
        <strain evidence="9">CIP 111030</strain>
    </source>
</reference>
<dbReference type="EMBL" id="CAJEWE010000007">
    <property type="protein sequence ID" value="CAD2074404.1"/>
    <property type="molecule type" value="Genomic_DNA"/>
</dbReference>
<gene>
    <name evidence="8" type="primary">ydjZ_2</name>
    <name evidence="8" type="ORF">JEOSCH030_00698</name>
</gene>
<comment type="similarity">
    <text evidence="6">Belongs to the TVP38/TMEM64 family.</text>
</comment>
<comment type="caution">
    <text evidence="8">The sequence shown here is derived from an EMBL/GenBank/DDBJ whole genome shotgun (WGS) entry which is preliminary data.</text>
</comment>
<dbReference type="InterPro" id="IPR032816">
    <property type="entry name" value="VTT_dom"/>
</dbReference>
<feature type="domain" description="VTT" evidence="7">
    <location>
        <begin position="71"/>
        <end position="187"/>
    </location>
</feature>
<dbReference type="Pfam" id="PF09335">
    <property type="entry name" value="VTT_dom"/>
    <property type="match status" value="1"/>
</dbReference>
<dbReference type="RefSeq" id="WP_186086183.1">
    <property type="nucleotide sequence ID" value="NZ_BMDB01000002.1"/>
</dbReference>
<evidence type="ECO:0000313" key="9">
    <source>
        <dbReference type="Proteomes" id="UP000521032"/>
    </source>
</evidence>
<proteinExistence type="inferred from homology"/>
<dbReference type="PANTHER" id="PTHR12677:SF59">
    <property type="entry name" value="GOLGI APPARATUS MEMBRANE PROTEIN TVP38-RELATED"/>
    <property type="match status" value="1"/>
</dbReference>
<evidence type="ECO:0000256" key="5">
    <source>
        <dbReference type="ARBA" id="ARBA00023136"/>
    </source>
</evidence>
<feature type="transmembrane region" description="Helical" evidence="6">
    <location>
        <begin position="194"/>
        <end position="218"/>
    </location>
</feature>
<evidence type="ECO:0000313" key="8">
    <source>
        <dbReference type="EMBL" id="CAD2074404.1"/>
    </source>
</evidence>
<feature type="transmembrane region" description="Helical" evidence="6">
    <location>
        <begin position="166"/>
        <end position="188"/>
    </location>
</feature>
<evidence type="ECO:0000256" key="4">
    <source>
        <dbReference type="ARBA" id="ARBA00022989"/>
    </source>
</evidence>
<feature type="transmembrane region" description="Helical" evidence="6">
    <location>
        <begin position="16"/>
        <end position="36"/>
    </location>
</feature>
<dbReference type="PANTHER" id="PTHR12677">
    <property type="entry name" value="GOLGI APPARATUS MEMBRANE PROTEIN TVP38-RELATED"/>
    <property type="match status" value="1"/>
</dbReference>
<dbReference type="Proteomes" id="UP000521032">
    <property type="component" value="Unassembled WGS sequence"/>
</dbReference>
<keyword evidence="5 6" id="KW-0472">Membrane</keyword>
<accession>A0A6V7RBP5</accession>
<evidence type="ECO:0000256" key="6">
    <source>
        <dbReference type="RuleBase" id="RU366058"/>
    </source>
</evidence>
<keyword evidence="3 6" id="KW-0812">Transmembrane</keyword>
<evidence type="ECO:0000256" key="1">
    <source>
        <dbReference type="ARBA" id="ARBA00004651"/>
    </source>
</evidence>
<protein>
    <recommendedName>
        <fullName evidence="6">TVP38/TMEM64 family membrane protein</fullName>
    </recommendedName>
</protein>
<organism evidence="8 9">
    <name type="scientific">Phocicoccus schoeneichii</name>
    <dbReference type="NCBI Taxonomy" id="1812261"/>
    <lineage>
        <taxon>Bacteria</taxon>
        <taxon>Bacillati</taxon>
        <taxon>Bacillota</taxon>
        <taxon>Bacilli</taxon>
        <taxon>Bacillales</taxon>
        <taxon>Salinicoccaceae</taxon>
        <taxon>Phocicoccus</taxon>
    </lineage>
</organism>